<feature type="region of interest" description="Disordered" evidence="5">
    <location>
        <begin position="123"/>
        <end position="199"/>
    </location>
</feature>
<evidence type="ECO:0000256" key="5">
    <source>
        <dbReference type="SAM" id="MobiDB-lite"/>
    </source>
</evidence>
<evidence type="ECO:0000313" key="6">
    <source>
        <dbReference type="EMBL" id="CAL8100248.1"/>
    </source>
</evidence>
<comment type="caution">
    <text evidence="6">The sequence shown here is derived from an EMBL/GenBank/DDBJ whole genome shotgun (WGS) entry which is preliminary data.</text>
</comment>
<name>A0ABP1QE91_9HEXA</name>
<dbReference type="EMBL" id="CAXLJM020000032">
    <property type="protein sequence ID" value="CAL8100248.1"/>
    <property type="molecule type" value="Genomic_DNA"/>
</dbReference>
<proteinExistence type="inferred from homology"/>
<comment type="similarity">
    <text evidence="2">Belongs to the TSR2 family.</text>
</comment>
<keyword evidence="7" id="KW-1185">Reference proteome</keyword>
<feature type="compositionally biased region" description="Polar residues" evidence="5">
    <location>
        <begin position="155"/>
        <end position="170"/>
    </location>
</feature>
<gene>
    <name evidence="6" type="ORF">ODALV1_LOCUS10485</name>
</gene>
<evidence type="ECO:0000256" key="3">
    <source>
        <dbReference type="ARBA" id="ARBA00017551"/>
    </source>
</evidence>
<evidence type="ECO:0000256" key="1">
    <source>
        <dbReference type="ARBA" id="ARBA00002210"/>
    </source>
</evidence>
<sequence length="199" mass="21636">MAASTSNHGQRYPLFRTSIDKLFSNWQALQLAIENGQGGGYGKDIAAWMCQAVEDFFYQNDDLDGDEVAEFVGTMVDQELDTIVDDNSLEALGEALVQHFKLAASGKQQELQELFTKLDEVAAKPKPKASCKNDDGSDDESGDEEDMEVDEDDTSPSQGTSSDPNASANAGPSHHKTGKNFVTEPDDDGWVTVAKSKKH</sequence>
<feature type="compositionally biased region" description="Acidic residues" evidence="5">
    <location>
        <begin position="136"/>
        <end position="154"/>
    </location>
</feature>
<organism evidence="6 7">
    <name type="scientific">Orchesella dallaii</name>
    <dbReference type="NCBI Taxonomy" id="48710"/>
    <lineage>
        <taxon>Eukaryota</taxon>
        <taxon>Metazoa</taxon>
        <taxon>Ecdysozoa</taxon>
        <taxon>Arthropoda</taxon>
        <taxon>Hexapoda</taxon>
        <taxon>Collembola</taxon>
        <taxon>Entomobryomorpha</taxon>
        <taxon>Entomobryoidea</taxon>
        <taxon>Orchesellidae</taxon>
        <taxon>Orchesellinae</taxon>
        <taxon>Orchesella</taxon>
    </lineage>
</organism>
<dbReference type="InterPro" id="IPR019398">
    <property type="entry name" value="Pre-rRNA_process_TSR2"/>
</dbReference>
<evidence type="ECO:0000313" key="7">
    <source>
        <dbReference type="Proteomes" id="UP001642540"/>
    </source>
</evidence>
<comment type="function">
    <text evidence="1">May be involved in 20S pre-rRNA processing.</text>
</comment>
<evidence type="ECO:0000256" key="2">
    <source>
        <dbReference type="ARBA" id="ARBA00006524"/>
    </source>
</evidence>
<dbReference type="Pfam" id="PF10273">
    <property type="entry name" value="WGG"/>
    <property type="match status" value="1"/>
</dbReference>
<reference evidence="6 7" key="1">
    <citation type="submission" date="2024-08" db="EMBL/GenBank/DDBJ databases">
        <authorList>
            <person name="Cucini C."/>
            <person name="Frati F."/>
        </authorList>
    </citation>
    <scope>NUCLEOTIDE SEQUENCE [LARGE SCALE GENOMIC DNA]</scope>
</reference>
<dbReference type="PANTHER" id="PTHR21250">
    <property type="entry name" value="PRE-RRNA-PROCESSING PROTEIN TSR2 HOMOLOG"/>
    <property type="match status" value="1"/>
</dbReference>
<protein>
    <recommendedName>
        <fullName evidence="3">Pre-rRNA-processing protein TSR2 homolog</fullName>
    </recommendedName>
</protein>
<dbReference type="Proteomes" id="UP001642540">
    <property type="component" value="Unassembled WGS sequence"/>
</dbReference>
<accession>A0ABP1QE91</accession>
<evidence type="ECO:0000256" key="4">
    <source>
        <dbReference type="ARBA" id="ARBA00022552"/>
    </source>
</evidence>
<keyword evidence="4" id="KW-0698">rRNA processing</keyword>